<feature type="transmembrane region" description="Helical" evidence="1">
    <location>
        <begin position="6"/>
        <end position="25"/>
    </location>
</feature>
<evidence type="ECO:0000313" key="3">
    <source>
        <dbReference type="Proteomes" id="UP001084197"/>
    </source>
</evidence>
<protein>
    <submittedName>
        <fullName evidence="2">Pro-sigmaK processing inhibitor BofA family protein</fullName>
    </submittedName>
</protein>
<name>A0A9J6RA48_9BACI</name>
<dbReference type="EMBL" id="JAPRAT010000004">
    <property type="protein sequence ID" value="MCZ0702187.1"/>
    <property type="molecule type" value="Genomic_DNA"/>
</dbReference>
<dbReference type="Proteomes" id="UP001084197">
    <property type="component" value="Unassembled WGS sequence"/>
</dbReference>
<feature type="transmembrane region" description="Helical" evidence="1">
    <location>
        <begin position="62"/>
        <end position="87"/>
    </location>
</feature>
<sequence>MNSVMIVSIIIAMITILLIVGAPIKPIQALMQGAMKLAIGALFLFFFNIVAASVGMHLPINVVTATIAGFLGIPGMISLTALHIFVFV</sequence>
<feature type="transmembrane region" description="Helical" evidence="1">
    <location>
        <begin position="37"/>
        <end position="56"/>
    </location>
</feature>
<evidence type="ECO:0000256" key="1">
    <source>
        <dbReference type="SAM" id="Phobius"/>
    </source>
</evidence>
<dbReference type="AlphaFoldDB" id="A0A9J6RA48"/>
<organism evidence="2 3">
    <name type="scientific">Natronobacillus azotifigens</name>
    <dbReference type="NCBI Taxonomy" id="472978"/>
    <lineage>
        <taxon>Bacteria</taxon>
        <taxon>Bacillati</taxon>
        <taxon>Bacillota</taxon>
        <taxon>Bacilli</taxon>
        <taxon>Bacillales</taxon>
        <taxon>Bacillaceae</taxon>
        <taxon>Natronobacillus</taxon>
    </lineage>
</organism>
<comment type="caution">
    <text evidence="2">The sequence shown here is derived from an EMBL/GenBank/DDBJ whole genome shotgun (WGS) entry which is preliminary data.</text>
</comment>
<reference evidence="2" key="1">
    <citation type="submission" date="2022-11" db="EMBL/GenBank/DDBJ databases">
        <title>WGS of Natronobacillus azotifigens 24KS-1, an anaerobic diazotrophic haloalkaliphile from soda-rich habitats.</title>
        <authorList>
            <person name="Sorokin D.Y."/>
            <person name="Merkel A.Y."/>
        </authorList>
    </citation>
    <scope>NUCLEOTIDE SEQUENCE</scope>
    <source>
        <strain evidence="2">24KS-1</strain>
    </source>
</reference>
<keyword evidence="1" id="KW-1133">Transmembrane helix</keyword>
<keyword evidence="1" id="KW-0812">Transmembrane</keyword>
<dbReference type="InterPro" id="IPR010001">
    <property type="entry name" value="BofA"/>
</dbReference>
<dbReference type="Pfam" id="PF07441">
    <property type="entry name" value="BofA"/>
    <property type="match status" value="1"/>
</dbReference>
<dbReference type="RefSeq" id="WP_268778957.1">
    <property type="nucleotide sequence ID" value="NZ_JAPRAT010000004.1"/>
</dbReference>
<accession>A0A9J6RA48</accession>
<gene>
    <name evidence="2" type="ORF">OWO01_03045</name>
</gene>
<evidence type="ECO:0000313" key="2">
    <source>
        <dbReference type="EMBL" id="MCZ0702187.1"/>
    </source>
</evidence>
<dbReference type="NCBIfam" id="TIGR02862">
    <property type="entry name" value="spore_BofA"/>
    <property type="match status" value="1"/>
</dbReference>
<keyword evidence="1" id="KW-0472">Membrane</keyword>
<keyword evidence="3" id="KW-1185">Reference proteome</keyword>
<proteinExistence type="predicted"/>